<dbReference type="Pfam" id="PF10536">
    <property type="entry name" value="PMD"/>
    <property type="match status" value="2"/>
</dbReference>
<dbReference type="InterPro" id="IPR044824">
    <property type="entry name" value="MAIN-like"/>
</dbReference>
<protein>
    <submittedName>
        <fullName evidence="3">Serine/threonine-protein phosphatase 7 long form homolog</fullName>
    </submittedName>
</protein>
<dbReference type="OMA" id="HIESWGV"/>
<evidence type="ECO:0000313" key="3">
    <source>
        <dbReference type="RefSeq" id="XP_016482526.1"/>
    </source>
</evidence>
<evidence type="ECO:0000256" key="1">
    <source>
        <dbReference type="SAM" id="MobiDB-lite"/>
    </source>
</evidence>
<feature type="non-terminal residue" evidence="3">
    <location>
        <position position="1"/>
    </location>
</feature>
<accession>A0A1S4B123</accession>
<dbReference type="RefSeq" id="XP_016482526.1">
    <property type="nucleotide sequence ID" value="XM_016627040.1"/>
</dbReference>
<reference evidence="3" key="1">
    <citation type="submission" date="2025-08" db="UniProtKB">
        <authorList>
            <consortium name="RefSeq"/>
        </authorList>
    </citation>
    <scope>IDENTIFICATION</scope>
</reference>
<dbReference type="OrthoDB" id="593744at2759"/>
<dbReference type="InterPro" id="IPR019557">
    <property type="entry name" value="AminoTfrase-like_pln_mobile"/>
</dbReference>
<feature type="domain" description="Aminotransferase-like plant mobile" evidence="2">
    <location>
        <begin position="112"/>
        <end position="319"/>
    </location>
</feature>
<feature type="region of interest" description="Disordered" evidence="1">
    <location>
        <begin position="404"/>
        <end position="426"/>
    </location>
</feature>
<dbReference type="AlphaFoldDB" id="A0A1S4B123"/>
<dbReference type="PANTHER" id="PTHR46033">
    <property type="entry name" value="PROTEIN MAIN-LIKE 2"/>
    <property type="match status" value="1"/>
</dbReference>
<feature type="non-terminal residue" evidence="3">
    <location>
        <position position="426"/>
    </location>
</feature>
<dbReference type="PaxDb" id="4097-A0A1S4B123"/>
<gene>
    <name evidence="3" type="primary">LOC107803345</name>
</gene>
<sequence>SSLIGLSYLNTRWRPETHTFHLPTREATITLEDVQVLYGLRVDGQAVALPQYIRSMTRGQYLDMMGQFTGYRPQGNVVQRGGSHVALSGIRDHMAFLHPDITGETEDLHIESWGVAVLAYLYRSMCRASMLCVVDICGFLSLLQRIMPLQPPLPPLAAGEAYPFLPLASRWVLRRGNYRGTDAYHPPCQGCVRYAGGRTGKYFIWTPYSDELLAQLPDYCLVDQLLWSTSVPMIFFDVVEYHATERVLRQFHRPQPIPRDPGWVAIHYQRDDRARLDDIYMGWLEQQVLIWEKHRADRIPLAPTFTQEATIHMYASWYRRHTRLINGNPIHVLGKRYRLYAGRHEALAIVHHHLYQLGQEMQQHTDIPAVVDYGRRVAQLARRTLFQERDAVRLDHEAQYEAPEDYHRGRVVPRGRGRARGRGAPR</sequence>
<proteinExistence type="predicted"/>
<name>A0A1S4B123_TOBAC</name>
<dbReference type="KEGG" id="nta:107803345"/>
<dbReference type="GO" id="GO:0010073">
    <property type="term" value="P:meristem maintenance"/>
    <property type="evidence" value="ECO:0007669"/>
    <property type="project" value="InterPro"/>
</dbReference>
<feature type="compositionally biased region" description="Basic residues" evidence="1">
    <location>
        <begin position="409"/>
        <end position="426"/>
    </location>
</feature>
<evidence type="ECO:0000259" key="2">
    <source>
        <dbReference type="Pfam" id="PF10536"/>
    </source>
</evidence>
<dbReference type="PANTHER" id="PTHR46033:SF8">
    <property type="entry name" value="PROTEIN MAINTENANCE OF MERISTEMS-LIKE"/>
    <property type="match status" value="1"/>
</dbReference>
<organism evidence="3">
    <name type="scientific">Nicotiana tabacum</name>
    <name type="common">Common tobacco</name>
    <dbReference type="NCBI Taxonomy" id="4097"/>
    <lineage>
        <taxon>Eukaryota</taxon>
        <taxon>Viridiplantae</taxon>
        <taxon>Streptophyta</taxon>
        <taxon>Embryophyta</taxon>
        <taxon>Tracheophyta</taxon>
        <taxon>Spermatophyta</taxon>
        <taxon>Magnoliopsida</taxon>
        <taxon>eudicotyledons</taxon>
        <taxon>Gunneridae</taxon>
        <taxon>Pentapetalae</taxon>
        <taxon>asterids</taxon>
        <taxon>lamiids</taxon>
        <taxon>Solanales</taxon>
        <taxon>Solanaceae</taxon>
        <taxon>Nicotianoideae</taxon>
        <taxon>Nicotianeae</taxon>
        <taxon>Nicotiana</taxon>
    </lineage>
</organism>
<feature type="domain" description="Aminotransferase-like plant mobile" evidence="2">
    <location>
        <begin position="9"/>
        <end position="95"/>
    </location>
</feature>